<accession>A0ABQ4SHK3</accession>
<protein>
    <submittedName>
        <fullName evidence="1">Uncharacterized protein</fullName>
    </submittedName>
</protein>
<name>A0ABQ4SHK3_9HYPH</name>
<reference evidence="1" key="2">
    <citation type="submission" date="2021-08" db="EMBL/GenBank/DDBJ databases">
        <authorList>
            <person name="Tani A."/>
            <person name="Ola A."/>
            <person name="Ogura Y."/>
            <person name="Katsura K."/>
            <person name="Hayashi T."/>
        </authorList>
    </citation>
    <scope>NUCLEOTIDE SEQUENCE</scope>
    <source>
        <strain evidence="1">DSM 17168</strain>
    </source>
</reference>
<sequence length="221" mass="23591">MIRIVSFGHGARRTAALLGAALLATGLPGLVLAGPGRDVLGPVVARADPEGACYERVYDAAHLDRHRGQTIAAVTVRLTRDSITDPEVAGFRMLTRLTLRNAETLHSQAACWWEAGANLGNRRERLVAFVRHDDATRCMAMVEPSSAEEAGDYLIASDPAGRTLMIQNGFSQMRAGPAGARAMRDVSFGPADATLKLHRVAAARCAGLAEVLAEPVQVQNR</sequence>
<dbReference type="RefSeq" id="WP_238237264.1">
    <property type="nucleotide sequence ID" value="NZ_BPQQ01000045.1"/>
</dbReference>
<comment type="caution">
    <text evidence="1">The sequence shown here is derived from an EMBL/GenBank/DDBJ whole genome shotgun (WGS) entry which is preliminary data.</text>
</comment>
<dbReference type="Proteomes" id="UP001055153">
    <property type="component" value="Unassembled WGS sequence"/>
</dbReference>
<proteinExistence type="predicted"/>
<evidence type="ECO:0000313" key="1">
    <source>
        <dbReference type="EMBL" id="GJE01975.1"/>
    </source>
</evidence>
<keyword evidence="2" id="KW-1185">Reference proteome</keyword>
<gene>
    <name evidence="1" type="ORF">GMJLKIPL_3919</name>
</gene>
<dbReference type="EMBL" id="BPQQ01000045">
    <property type="protein sequence ID" value="GJE01975.1"/>
    <property type="molecule type" value="Genomic_DNA"/>
</dbReference>
<evidence type="ECO:0000313" key="2">
    <source>
        <dbReference type="Proteomes" id="UP001055153"/>
    </source>
</evidence>
<organism evidence="1 2">
    <name type="scientific">Methylobacterium isbiliense</name>
    <dbReference type="NCBI Taxonomy" id="315478"/>
    <lineage>
        <taxon>Bacteria</taxon>
        <taxon>Pseudomonadati</taxon>
        <taxon>Pseudomonadota</taxon>
        <taxon>Alphaproteobacteria</taxon>
        <taxon>Hyphomicrobiales</taxon>
        <taxon>Methylobacteriaceae</taxon>
        <taxon>Methylobacterium</taxon>
    </lineage>
</organism>
<reference evidence="1" key="1">
    <citation type="journal article" date="2021" name="Front. Microbiol.">
        <title>Comprehensive Comparative Genomics and Phenotyping of Methylobacterium Species.</title>
        <authorList>
            <person name="Alessa O."/>
            <person name="Ogura Y."/>
            <person name="Fujitani Y."/>
            <person name="Takami H."/>
            <person name="Hayashi T."/>
            <person name="Sahin N."/>
            <person name="Tani A."/>
        </authorList>
    </citation>
    <scope>NUCLEOTIDE SEQUENCE</scope>
    <source>
        <strain evidence="1">DSM 17168</strain>
    </source>
</reference>